<organism evidence="2 3">
    <name type="scientific">candidate division MSBL1 archaeon SCGC-AAA259E19</name>
    <dbReference type="NCBI Taxonomy" id="1698264"/>
    <lineage>
        <taxon>Archaea</taxon>
        <taxon>Methanobacteriati</taxon>
        <taxon>Methanobacteriota</taxon>
        <taxon>candidate division MSBL1</taxon>
    </lineage>
</organism>
<dbReference type="EMBL" id="LHXO01000029">
    <property type="protein sequence ID" value="KXA95003.1"/>
    <property type="molecule type" value="Genomic_DNA"/>
</dbReference>
<keyword evidence="3" id="KW-1185">Reference proteome</keyword>
<evidence type="ECO:0000313" key="3">
    <source>
        <dbReference type="Proteomes" id="UP000070284"/>
    </source>
</evidence>
<gene>
    <name evidence="2" type="ORF">AKJ65_02880</name>
</gene>
<protein>
    <submittedName>
        <fullName evidence="2">Uncharacterized protein</fullName>
    </submittedName>
</protein>
<name>A0A133ULC9_9EURY</name>
<dbReference type="AlphaFoldDB" id="A0A133ULC9"/>
<feature type="non-terminal residue" evidence="2">
    <location>
        <position position="1"/>
    </location>
</feature>
<proteinExistence type="predicted"/>
<accession>A0A133ULC9</accession>
<evidence type="ECO:0000256" key="1">
    <source>
        <dbReference type="SAM" id="MobiDB-lite"/>
    </source>
</evidence>
<sequence>ISILSITTAEKTRENDGTGGAAKDGQCSSVFQPRVIVLALRELRKIGTSRKIIGAPYAARTSYIPETIMTTIGTWKRRRARPHKEAEKP</sequence>
<comment type="caution">
    <text evidence="2">The sequence shown here is derived from an EMBL/GenBank/DDBJ whole genome shotgun (WGS) entry which is preliminary data.</text>
</comment>
<reference evidence="2 3" key="1">
    <citation type="journal article" date="2016" name="Sci. Rep.">
        <title>Metabolic traits of an uncultured archaeal lineage -MSBL1- from brine pools of the Red Sea.</title>
        <authorList>
            <person name="Mwirichia R."/>
            <person name="Alam I."/>
            <person name="Rashid M."/>
            <person name="Vinu M."/>
            <person name="Ba-Alawi W."/>
            <person name="Anthony Kamau A."/>
            <person name="Kamanda Ngugi D."/>
            <person name="Goker M."/>
            <person name="Klenk H.P."/>
            <person name="Bajic V."/>
            <person name="Stingl U."/>
        </authorList>
    </citation>
    <scope>NUCLEOTIDE SEQUENCE [LARGE SCALE GENOMIC DNA]</scope>
    <source>
        <strain evidence="2">SCGC-AAA259E19</strain>
    </source>
</reference>
<evidence type="ECO:0000313" key="2">
    <source>
        <dbReference type="EMBL" id="KXA95003.1"/>
    </source>
</evidence>
<feature type="region of interest" description="Disordered" evidence="1">
    <location>
        <begin position="1"/>
        <end position="25"/>
    </location>
</feature>
<dbReference type="Proteomes" id="UP000070284">
    <property type="component" value="Unassembled WGS sequence"/>
</dbReference>